<dbReference type="SUPFAM" id="SSF46689">
    <property type="entry name" value="Homeodomain-like"/>
    <property type="match status" value="1"/>
</dbReference>
<reference evidence="5 6" key="1">
    <citation type="submission" date="2019-02" db="EMBL/GenBank/DDBJ databases">
        <title>Pedobacter sp. RP-3-11 sp. nov., isolated from Arctic soil.</title>
        <authorList>
            <person name="Dahal R.H."/>
        </authorList>
    </citation>
    <scope>NUCLEOTIDE SEQUENCE [LARGE SCALE GENOMIC DNA]</scope>
    <source>
        <strain evidence="5 6">RP-3-11</strain>
    </source>
</reference>
<keyword evidence="3" id="KW-0804">Transcription</keyword>
<dbReference type="InterPro" id="IPR037923">
    <property type="entry name" value="HTH-like"/>
</dbReference>
<proteinExistence type="predicted"/>
<dbReference type="PANTHER" id="PTHR43280">
    <property type="entry name" value="ARAC-FAMILY TRANSCRIPTIONAL REGULATOR"/>
    <property type="match status" value="1"/>
</dbReference>
<dbReference type="PANTHER" id="PTHR43280:SF2">
    <property type="entry name" value="HTH-TYPE TRANSCRIPTIONAL REGULATOR EXSA"/>
    <property type="match status" value="1"/>
</dbReference>
<dbReference type="OrthoDB" id="4480133at2"/>
<evidence type="ECO:0000259" key="4">
    <source>
        <dbReference type="PROSITE" id="PS01124"/>
    </source>
</evidence>
<evidence type="ECO:0000256" key="3">
    <source>
        <dbReference type="ARBA" id="ARBA00023163"/>
    </source>
</evidence>
<comment type="caution">
    <text evidence="5">The sequence shown here is derived from an EMBL/GenBank/DDBJ whole genome shotgun (WGS) entry which is preliminary data.</text>
</comment>
<feature type="domain" description="HTH araC/xylS-type" evidence="4">
    <location>
        <begin position="170"/>
        <end position="267"/>
    </location>
</feature>
<organism evidence="5 6">
    <name type="scientific">Pedobacter frigidisoli</name>
    <dbReference type="NCBI Taxonomy" id="2530455"/>
    <lineage>
        <taxon>Bacteria</taxon>
        <taxon>Pseudomonadati</taxon>
        <taxon>Bacteroidota</taxon>
        <taxon>Sphingobacteriia</taxon>
        <taxon>Sphingobacteriales</taxon>
        <taxon>Sphingobacteriaceae</taxon>
        <taxon>Pedobacter</taxon>
    </lineage>
</organism>
<dbReference type="Proteomes" id="UP000291485">
    <property type="component" value="Unassembled WGS sequence"/>
</dbReference>
<dbReference type="SUPFAM" id="SSF51215">
    <property type="entry name" value="Regulatory protein AraC"/>
    <property type="match status" value="1"/>
</dbReference>
<evidence type="ECO:0000313" key="5">
    <source>
        <dbReference type="EMBL" id="TCD10830.1"/>
    </source>
</evidence>
<protein>
    <submittedName>
        <fullName evidence="5">AraC family transcriptional regulator</fullName>
    </submittedName>
</protein>
<dbReference type="EMBL" id="SJSN01000005">
    <property type="protein sequence ID" value="TCD10830.1"/>
    <property type="molecule type" value="Genomic_DNA"/>
</dbReference>
<dbReference type="InterPro" id="IPR054015">
    <property type="entry name" value="ExsA-like_N"/>
</dbReference>
<keyword evidence="6" id="KW-1185">Reference proteome</keyword>
<dbReference type="SMART" id="SM00342">
    <property type="entry name" value="HTH_ARAC"/>
    <property type="match status" value="1"/>
</dbReference>
<dbReference type="Pfam" id="PF22200">
    <property type="entry name" value="ExsA_N"/>
    <property type="match status" value="1"/>
</dbReference>
<gene>
    <name evidence="5" type="ORF">EZ449_08080</name>
</gene>
<keyword evidence="2" id="KW-0238">DNA-binding</keyword>
<dbReference type="GO" id="GO:0003700">
    <property type="term" value="F:DNA-binding transcription factor activity"/>
    <property type="evidence" value="ECO:0007669"/>
    <property type="project" value="InterPro"/>
</dbReference>
<dbReference type="AlphaFoldDB" id="A0A4R0P5Z9"/>
<dbReference type="Pfam" id="PF12833">
    <property type="entry name" value="HTH_18"/>
    <property type="match status" value="1"/>
</dbReference>
<dbReference type="GO" id="GO:0043565">
    <property type="term" value="F:sequence-specific DNA binding"/>
    <property type="evidence" value="ECO:0007669"/>
    <property type="project" value="InterPro"/>
</dbReference>
<dbReference type="Gene3D" id="1.10.10.60">
    <property type="entry name" value="Homeodomain-like"/>
    <property type="match status" value="1"/>
</dbReference>
<evidence type="ECO:0000256" key="1">
    <source>
        <dbReference type="ARBA" id="ARBA00023015"/>
    </source>
</evidence>
<accession>A0A4R0P5Z9</accession>
<dbReference type="PROSITE" id="PS01124">
    <property type="entry name" value="HTH_ARAC_FAMILY_2"/>
    <property type="match status" value="1"/>
</dbReference>
<dbReference type="RefSeq" id="WP_131557483.1">
    <property type="nucleotide sequence ID" value="NZ_SJSN01000005.1"/>
</dbReference>
<dbReference type="InterPro" id="IPR018060">
    <property type="entry name" value="HTH_AraC"/>
</dbReference>
<keyword evidence="1" id="KW-0805">Transcription regulation</keyword>
<sequence length="267" mass="31150">MPNQLKRPNILYSCYSQKSSEGEQFIPDHVFGYMISGTSENYIGDEKYVFKEGDFRLFRRNQLTKYTKYPPPGGIYKSISIVLDQETLRKVSEEYGLTAKVNSQTAKAMLLEPNKLFQNYMESIRPYLEDTNEFNKLLTNLKVREAIMILLETNPALKDILFDFSEPGKIDLEAYMNKHYKFNVDLKRFAYLTGRSLATFKRDFDKVFGLSPNKWLQKKRLADAHYLIKEKGWRSSDVYMEVGFKDFSHFSFAFKKAYGIAPSKLIA</sequence>
<dbReference type="InterPro" id="IPR009057">
    <property type="entry name" value="Homeodomain-like_sf"/>
</dbReference>
<name>A0A4R0P5Z9_9SPHI</name>
<evidence type="ECO:0000256" key="2">
    <source>
        <dbReference type="ARBA" id="ARBA00023125"/>
    </source>
</evidence>
<evidence type="ECO:0000313" key="6">
    <source>
        <dbReference type="Proteomes" id="UP000291485"/>
    </source>
</evidence>